<dbReference type="GO" id="GO:0005524">
    <property type="term" value="F:ATP binding"/>
    <property type="evidence" value="ECO:0007669"/>
    <property type="project" value="InterPro"/>
</dbReference>
<dbReference type="Gene3D" id="3.80.10.10">
    <property type="entry name" value="Ribonuclease Inhibitor"/>
    <property type="match status" value="3"/>
</dbReference>
<keyword evidence="11" id="KW-0238">DNA-binding</keyword>
<sequence length="984" mass="105656">MAPSRQAELGEILEDAHDHLAGARCHARTMEFLFQQMKGACGAWRGAEKLAGKGKGNVCMRDQWSRLERGLEAGDRMIRRHARRLSLRSIVRAADVVAEVEGICGELLSLGSELVGDEAAGAVIRTVVEPWRAAEDRVFQYHYLSYIVEQARGAGGLGREDRAAWEEARSERGTPMEAVPLLGDDEELELGDEIVSRCGGVCRVRRGRWHRLDVVVKDYNDEQGLGLSHEALAALFTDLEIQRSMDLSRVVGVLAARRSGVVVMEMARCGLDELVAEQPDLSLAERGRLLLGAASALDHMHARGVAHRNVKSSNFLVFGTSVADFVVKASDMGLTAPKAELRFRRTGQPFETCAWAAPEVRGGGPPGTRSDVFGFGVVMFEVISRAPPYAGAGSENEVLAMKKRGADPCTLPPECPGRLGEVMRRCLARDPAQRPIMKEVMVELKRLSMKQASTPAASKRASRFQLKQQELRRDSATSDSIGSAASSMIHAGRSMWSQGSDTEFFMSAVEEHAAYADGLSQGSWPPPKSEASHGSSTDVDELCTNSEIPHSEINRIIGMDGSDDFGNGCDGHGPEDEVRQSPQQPHMEEEDDDYDCDLPVSSNILLESVEMGVMLSREESFEDQEPQEASTEWTSLAKQILVRVAAAGGRSAAAAMRLVSRRWCTALDEGVTSIEVPQAAYASLDPGWVPRLAKFPNLAGLKLPAITDLAGAAGGAASASSFLLSPSGLAPLSNLLSIDFGTSEIDDWHLENLEGLSRLTSLDIAHSRVTHAGLRSLSAFCALEDLNLADTLIGDGGVEHIARLTSLTSLDLGFSNVRYRGVCDLSSLTNLRSLGLGGIDLCGRRVAPVAKLTSLTSLSLVRVFTFDDYGAKVLAASNTALESLNLALTRVGDEGAGDLAGLTRLRVLDLRGTGVGDRGTAALKALSRLRSLHLGDTAVGDGSLGHLACMSRLEKLIVAGSRMSPGAARTALRRLPRLRLLGLG</sequence>
<dbReference type="InterPro" id="IPR001245">
    <property type="entry name" value="Ser-Thr/Tyr_kinase_cat_dom"/>
</dbReference>
<reference evidence="16" key="1">
    <citation type="submission" date="2020-12" db="EMBL/GenBank/DDBJ databases">
        <authorList>
            <person name="Iha C."/>
        </authorList>
    </citation>
    <scope>NUCLEOTIDE SEQUENCE</scope>
</reference>
<dbReference type="GO" id="GO:0003677">
    <property type="term" value="F:DNA binding"/>
    <property type="evidence" value="ECO:0007669"/>
    <property type="project" value="UniProtKB-KW"/>
</dbReference>
<evidence type="ECO:0000256" key="2">
    <source>
        <dbReference type="ARBA" id="ARBA00022614"/>
    </source>
</evidence>
<dbReference type="GO" id="GO:0016779">
    <property type="term" value="F:nucleotidyltransferase activity"/>
    <property type="evidence" value="ECO:0007669"/>
    <property type="project" value="UniProtKB-KW"/>
</dbReference>
<dbReference type="GO" id="GO:0004519">
    <property type="term" value="F:endonuclease activity"/>
    <property type="evidence" value="ECO:0007669"/>
    <property type="project" value="UniProtKB-KW"/>
</dbReference>
<dbReference type="Gene3D" id="1.10.510.10">
    <property type="entry name" value="Transferase(Phosphotransferase) domain 1"/>
    <property type="match status" value="1"/>
</dbReference>
<evidence type="ECO:0000256" key="1">
    <source>
        <dbReference type="ARBA" id="ARBA00004430"/>
    </source>
</evidence>
<evidence type="ECO:0000256" key="4">
    <source>
        <dbReference type="ARBA" id="ARBA00022695"/>
    </source>
</evidence>
<dbReference type="GO" id="GO:0005930">
    <property type="term" value="C:axoneme"/>
    <property type="evidence" value="ECO:0007669"/>
    <property type="project" value="UniProtKB-SubCell"/>
</dbReference>
<evidence type="ECO:0000256" key="5">
    <source>
        <dbReference type="ARBA" id="ARBA00022722"/>
    </source>
</evidence>
<evidence type="ECO:0000259" key="15">
    <source>
        <dbReference type="PROSITE" id="PS51027"/>
    </source>
</evidence>
<dbReference type="InterPro" id="IPR032675">
    <property type="entry name" value="LRR_dom_sf"/>
</dbReference>
<dbReference type="GO" id="GO:0046872">
    <property type="term" value="F:metal ion binding"/>
    <property type="evidence" value="ECO:0007669"/>
    <property type="project" value="UniProtKB-KW"/>
</dbReference>
<dbReference type="Pfam" id="PF13516">
    <property type="entry name" value="LRR_6"/>
    <property type="match status" value="1"/>
</dbReference>
<dbReference type="PROSITE" id="PS51027">
    <property type="entry name" value="INTEGRASE_DBD"/>
    <property type="match status" value="1"/>
</dbReference>
<keyword evidence="9" id="KW-0378">Hydrolase</keyword>
<dbReference type="OrthoDB" id="1335080at2759"/>
<comment type="subcellular location">
    <subcellularLocation>
        <location evidence="1">Cytoplasm</location>
        <location evidence="1">Cytoskeleton</location>
        <location evidence="1">Cilium axoneme</location>
    </subcellularLocation>
</comment>
<dbReference type="PANTHER" id="PTHR44329">
    <property type="entry name" value="SERINE/THREONINE-PROTEIN KINASE TNNI3K-RELATED"/>
    <property type="match status" value="1"/>
</dbReference>
<feature type="DNA-binding region" description="Integrase-type" evidence="12">
    <location>
        <begin position="31"/>
        <end position="87"/>
    </location>
</feature>
<keyword evidence="2" id="KW-0433">Leucine-rich repeat</keyword>
<evidence type="ECO:0000256" key="8">
    <source>
        <dbReference type="ARBA" id="ARBA00022759"/>
    </source>
</evidence>
<feature type="region of interest" description="Disordered" evidence="13">
    <location>
        <begin position="557"/>
        <end position="594"/>
    </location>
</feature>
<feature type="domain" description="Integrase-type" evidence="15">
    <location>
        <begin position="31"/>
        <end position="87"/>
    </location>
</feature>
<evidence type="ECO:0000313" key="16">
    <source>
        <dbReference type="EMBL" id="CAD7698912.1"/>
    </source>
</evidence>
<dbReference type="EMBL" id="CAJHUC010000915">
    <property type="protein sequence ID" value="CAD7698912.1"/>
    <property type="molecule type" value="Genomic_DNA"/>
</dbReference>
<keyword evidence="8" id="KW-0255">Endonuclease</keyword>
<keyword evidence="4" id="KW-0548">Nucleotidyltransferase</keyword>
<dbReference type="Proteomes" id="UP000708148">
    <property type="component" value="Unassembled WGS sequence"/>
</dbReference>
<proteinExistence type="predicted"/>
<dbReference type="PROSITE" id="PS50011">
    <property type="entry name" value="PROTEIN_KINASE_DOM"/>
    <property type="match status" value="1"/>
</dbReference>
<gene>
    <name evidence="16" type="ORF">OSTQU699_LOCUS4271</name>
</gene>
<dbReference type="InterPro" id="IPR000719">
    <property type="entry name" value="Prot_kinase_dom"/>
</dbReference>
<feature type="region of interest" description="Disordered" evidence="13">
    <location>
        <begin position="450"/>
        <end position="479"/>
    </location>
</feature>
<evidence type="ECO:0000256" key="12">
    <source>
        <dbReference type="PROSITE-ProRule" id="PRU00506"/>
    </source>
</evidence>
<evidence type="ECO:0000313" key="17">
    <source>
        <dbReference type="Proteomes" id="UP000708148"/>
    </source>
</evidence>
<keyword evidence="5" id="KW-0540">Nuclease</keyword>
<dbReference type="AlphaFoldDB" id="A0A8S1IVP8"/>
<organism evidence="16 17">
    <name type="scientific">Ostreobium quekettii</name>
    <dbReference type="NCBI Taxonomy" id="121088"/>
    <lineage>
        <taxon>Eukaryota</taxon>
        <taxon>Viridiplantae</taxon>
        <taxon>Chlorophyta</taxon>
        <taxon>core chlorophytes</taxon>
        <taxon>Ulvophyceae</taxon>
        <taxon>TCBD clade</taxon>
        <taxon>Bryopsidales</taxon>
        <taxon>Ostreobineae</taxon>
        <taxon>Ostreobiaceae</taxon>
        <taxon>Ostreobium</taxon>
    </lineage>
</organism>
<dbReference type="SUPFAM" id="SSF52047">
    <property type="entry name" value="RNI-like"/>
    <property type="match status" value="1"/>
</dbReference>
<evidence type="ECO:0000256" key="13">
    <source>
        <dbReference type="SAM" id="MobiDB-lite"/>
    </source>
</evidence>
<dbReference type="GO" id="GO:0015074">
    <property type="term" value="P:DNA integration"/>
    <property type="evidence" value="ECO:0007669"/>
    <property type="project" value="UniProtKB-KW"/>
</dbReference>
<evidence type="ECO:0008006" key="18">
    <source>
        <dbReference type="Google" id="ProtNLM"/>
    </source>
</evidence>
<evidence type="ECO:0000256" key="7">
    <source>
        <dbReference type="ARBA" id="ARBA00022737"/>
    </source>
</evidence>
<feature type="compositionally biased region" description="Polar residues" evidence="13">
    <location>
        <begin position="532"/>
        <end position="542"/>
    </location>
</feature>
<dbReference type="SMART" id="SM00368">
    <property type="entry name" value="LRR_RI"/>
    <property type="match status" value="3"/>
</dbReference>
<keyword evidence="6" id="KW-0479">Metal-binding</keyword>
<evidence type="ECO:0000256" key="9">
    <source>
        <dbReference type="ARBA" id="ARBA00022801"/>
    </source>
</evidence>
<dbReference type="InterPro" id="IPR051681">
    <property type="entry name" value="Ser/Thr_Kinases-Pseudokinases"/>
</dbReference>
<accession>A0A8S1IVP8</accession>
<feature type="region of interest" description="Disordered" evidence="13">
    <location>
        <begin position="518"/>
        <end position="542"/>
    </location>
</feature>
<protein>
    <recommendedName>
        <fullName evidence="18">Protein kinase domain-containing protein</fullName>
    </recommendedName>
</protein>
<keyword evidence="3" id="KW-0808">Transferase</keyword>
<dbReference type="InterPro" id="IPR001037">
    <property type="entry name" value="Integrase_C_retrovir"/>
</dbReference>
<evidence type="ECO:0000256" key="6">
    <source>
        <dbReference type="ARBA" id="ARBA00022723"/>
    </source>
</evidence>
<keyword evidence="17" id="KW-1185">Reference proteome</keyword>
<keyword evidence="10" id="KW-0229">DNA integration</keyword>
<evidence type="ECO:0000256" key="10">
    <source>
        <dbReference type="ARBA" id="ARBA00022908"/>
    </source>
</evidence>
<evidence type="ECO:0000256" key="11">
    <source>
        <dbReference type="ARBA" id="ARBA00023125"/>
    </source>
</evidence>
<evidence type="ECO:0000259" key="14">
    <source>
        <dbReference type="PROSITE" id="PS50011"/>
    </source>
</evidence>
<evidence type="ECO:0000256" key="3">
    <source>
        <dbReference type="ARBA" id="ARBA00022679"/>
    </source>
</evidence>
<comment type="caution">
    <text evidence="16">The sequence shown here is derived from an EMBL/GenBank/DDBJ whole genome shotgun (WGS) entry which is preliminary data.</text>
</comment>
<dbReference type="InterPro" id="IPR011009">
    <property type="entry name" value="Kinase-like_dom_sf"/>
</dbReference>
<dbReference type="InterPro" id="IPR001611">
    <property type="entry name" value="Leu-rich_rpt"/>
</dbReference>
<name>A0A8S1IVP8_9CHLO</name>
<dbReference type="GO" id="GO:0016787">
    <property type="term" value="F:hydrolase activity"/>
    <property type="evidence" value="ECO:0007669"/>
    <property type="project" value="UniProtKB-KW"/>
</dbReference>
<feature type="domain" description="Protein kinase" evidence="14">
    <location>
        <begin position="146"/>
        <end position="447"/>
    </location>
</feature>
<dbReference type="Pfam" id="PF07714">
    <property type="entry name" value="PK_Tyr_Ser-Thr"/>
    <property type="match status" value="1"/>
</dbReference>
<dbReference type="SUPFAM" id="SSF56112">
    <property type="entry name" value="Protein kinase-like (PK-like)"/>
    <property type="match status" value="1"/>
</dbReference>
<keyword evidence="7" id="KW-0677">Repeat</keyword>
<dbReference type="GO" id="GO:0004674">
    <property type="term" value="F:protein serine/threonine kinase activity"/>
    <property type="evidence" value="ECO:0007669"/>
    <property type="project" value="TreeGrafter"/>
</dbReference>